<dbReference type="PRINTS" id="PR00937">
    <property type="entry name" value="TBOX"/>
</dbReference>
<proteinExistence type="predicted"/>
<dbReference type="KEGG" id="aten:116304609"/>
<evidence type="ECO:0000256" key="2">
    <source>
        <dbReference type="ARBA" id="ARBA00023125"/>
    </source>
</evidence>
<evidence type="ECO:0000256" key="6">
    <source>
        <dbReference type="SAM" id="MobiDB-lite"/>
    </source>
</evidence>
<keyword evidence="1" id="KW-0805">Transcription regulation</keyword>
<sequence length="391" mass="45734">MKMSLEQDRSEVLSSRAAAFSIANLLNDDSKKLSSETQFHSTRNQVNLDQPASSKRYARTSLYQQKDFISSQQSYQPFSQEKRGKQDSYAIRNLLENAQAKINEHEDFSTTRHHTNINTPERENPLHQLTNCYDFVRNFDFLRSDLIYKDIPRMPLGPREIQVALQQSELWWKFYSCGTEMVITRTGRSSKQFLIIFLFSFHRRMFPTLSLSFFGMDPKKYYSIHVDLVTVDRYNYTFVNNAWQVNAIASEVHPSSYIQSYQADEIVHTGIYWMKNGVDFKKIRLTNRRTGSFKEGELQLSPNRKYQPRIHVVEETDDGTKVSCSTYVFPETSFIAVTTYQNEELIQMKIDHNPFAKGFRDKGARRRFVPYDQRPASQPMEPSSMRSSEVL</sequence>
<keyword evidence="8" id="KW-1185">Reference proteome</keyword>
<evidence type="ECO:0000256" key="1">
    <source>
        <dbReference type="ARBA" id="ARBA00023015"/>
    </source>
</evidence>
<evidence type="ECO:0000259" key="7">
    <source>
        <dbReference type="PROSITE" id="PS50252"/>
    </source>
</evidence>
<dbReference type="InterPro" id="IPR001699">
    <property type="entry name" value="TF_T-box"/>
</dbReference>
<feature type="region of interest" description="Disordered" evidence="6">
    <location>
        <begin position="371"/>
        <end position="391"/>
    </location>
</feature>
<dbReference type="InterPro" id="IPR036960">
    <property type="entry name" value="T-box_sf"/>
</dbReference>
<accession>A0A6P8ITF8</accession>
<evidence type="ECO:0000313" key="8">
    <source>
        <dbReference type="Proteomes" id="UP000515163"/>
    </source>
</evidence>
<dbReference type="InterPro" id="IPR008967">
    <property type="entry name" value="p53-like_TF_DNA-bd_sf"/>
</dbReference>
<dbReference type="GO" id="GO:0045893">
    <property type="term" value="P:positive regulation of DNA-templated transcription"/>
    <property type="evidence" value="ECO:0007669"/>
    <property type="project" value="InterPro"/>
</dbReference>
<keyword evidence="2 5" id="KW-0238">DNA-binding</keyword>
<dbReference type="Pfam" id="PF00907">
    <property type="entry name" value="T-box"/>
    <property type="match status" value="1"/>
</dbReference>
<protein>
    <submittedName>
        <fullName evidence="9">T-box transcription factor tbx-9-like</fullName>
    </submittedName>
</protein>
<dbReference type="PROSITE" id="PS50252">
    <property type="entry name" value="TBOX_3"/>
    <property type="match status" value="1"/>
</dbReference>
<dbReference type="SMART" id="SM00425">
    <property type="entry name" value="TBOX"/>
    <property type="match status" value="1"/>
</dbReference>
<dbReference type="InParanoid" id="A0A6P8ITF8"/>
<dbReference type="GO" id="GO:0000785">
    <property type="term" value="C:chromatin"/>
    <property type="evidence" value="ECO:0007669"/>
    <property type="project" value="TreeGrafter"/>
</dbReference>
<keyword evidence="3" id="KW-0804">Transcription</keyword>
<dbReference type="Gene3D" id="2.60.40.820">
    <property type="entry name" value="Transcription factor, T-box"/>
    <property type="match status" value="1"/>
</dbReference>
<evidence type="ECO:0000256" key="5">
    <source>
        <dbReference type="PROSITE-ProRule" id="PRU00201"/>
    </source>
</evidence>
<dbReference type="GO" id="GO:0005634">
    <property type="term" value="C:nucleus"/>
    <property type="evidence" value="ECO:0007669"/>
    <property type="project" value="UniProtKB-SubCell"/>
</dbReference>
<comment type="subcellular location">
    <subcellularLocation>
        <location evidence="5">Nucleus</location>
    </subcellularLocation>
</comment>
<dbReference type="PANTHER" id="PTHR11267:SF181">
    <property type="entry name" value="OPTOMOTOR-BLIND PROTEIN"/>
    <property type="match status" value="1"/>
</dbReference>
<organism evidence="8 9">
    <name type="scientific">Actinia tenebrosa</name>
    <name type="common">Australian red waratah sea anemone</name>
    <dbReference type="NCBI Taxonomy" id="6105"/>
    <lineage>
        <taxon>Eukaryota</taxon>
        <taxon>Metazoa</taxon>
        <taxon>Cnidaria</taxon>
        <taxon>Anthozoa</taxon>
        <taxon>Hexacorallia</taxon>
        <taxon>Actiniaria</taxon>
        <taxon>Actiniidae</taxon>
        <taxon>Actinia</taxon>
    </lineage>
</organism>
<dbReference type="InterPro" id="IPR046360">
    <property type="entry name" value="T-box_DNA-bd"/>
</dbReference>
<evidence type="ECO:0000256" key="3">
    <source>
        <dbReference type="ARBA" id="ARBA00023163"/>
    </source>
</evidence>
<dbReference type="AlphaFoldDB" id="A0A6P8ITF8"/>
<dbReference type="GeneID" id="116304609"/>
<dbReference type="GO" id="GO:0000978">
    <property type="term" value="F:RNA polymerase II cis-regulatory region sequence-specific DNA binding"/>
    <property type="evidence" value="ECO:0007669"/>
    <property type="project" value="InterPro"/>
</dbReference>
<dbReference type="OrthoDB" id="7442607at2759"/>
<dbReference type="CDD" id="cd00182">
    <property type="entry name" value="T-box"/>
    <property type="match status" value="1"/>
</dbReference>
<gene>
    <name evidence="9" type="primary">LOC116304609</name>
</gene>
<dbReference type="SUPFAM" id="SSF49417">
    <property type="entry name" value="p53-like transcription factors"/>
    <property type="match status" value="1"/>
</dbReference>
<feature type="compositionally biased region" description="Polar residues" evidence="6">
    <location>
        <begin position="380"/>
        <end position="391"/>
    </location>
</feature>
<reference evidence="9" key="1">
    <citation type="submission" date="2025-08" db="UniProtKB">
        <authorList>
            <consortium name="RefSeq"/>
        </authorList>
    </citation>
    <scope>IDENTIFICATION</scope>
    <source>
        <tissue evidence="9">Tentacle</tissue>
    </source>
</reference>
<dbReference type="GO" id="GO:0000981">
    <property type="term" value="F:DNA-binding transcription factor activity, RNA polymerase II-specific"/>
    <property type="evidence" value="ECO:0007669"/>
    <property type="project" value="TreeGrafter"/>
</dbReference>
<dbReference type="GO" id="GO:0001708">
    <property type="term" value="P:cell fate specification"/>
    <property type="evidence" value="ECO:0007669"/>
    <property type="project" value="TreeGrafter"/>
</dbReference>
<dbReference type="RefSeq" id="XP_031570227.1">
    <property type="nucleotide sequence ID" value="XM_031714367.1"/>
</dbReference>
<dbReference type="Proteomes" id="UP000515163">
    <property type="component" value="Unplaced"/>
</dbReference>
<feature type="domain" description="T-box" evidence="7">
    <location>
        <begin position="165"/>
        <end position="361"/>
    </location>
</feature>
<evidence type="ECO:0000313" key="9">
    <source>
        <dbReference type="RefSeq" id="XP_031570227.1"/>
    </source>
</evidence>
<evidence type="ECO:0000256" key="4">
    <source>
        <dbReference type="ARBA" id="ARBA00023242"/>
    </source>
</evidence>
<keyword evidence="4 5" id="KW-0539">Nucleus</keyword>
<name>A0A6P8ITF8_ACTTE</name>
<dbReference type="PANTHER" id="PTHR11267">
    <property type="entry name" value="T-BOX PROTEIN-RELATED"/>
    <property type="match status" value="1"/>
</dbReference>
<comment type="caution">
    <text evidence="5">Lacks conserved residue(s) required for the propagation of feature annotation.</text>
</comment>